<keyword evidence="7" id="KW-1185">Reference proteome</keyword>
<dbReference type="RefSeq" id="WP_214158622.1">
    <property type="nucleotide sequence ID" value="NZ_JAHBAY010000011.1"/>
</dbReference>
<dbReference type="Pfam" id="PF02909">
    <property type="entry name" value="TetR_C_1"/>
    <property type="match status" value="1"/>
</dbReference>
<comment type="caution">
    <text evidence="6">The sequence shown here is derived from an EMBL/GenBank/DDBJ whole genome shotgun (WGS) entry which is preliminary data.</text>
</comment>
<dbReference type="Pfam" id="PF00440">
    <property type="entry name" value="TetR_N"/>
    <property type="match status" value="1"/>
</dbReference>
<dbReference type="InterPro" id="IPR004111">
    <property type="entry name" value="Repressor_TetR_C"/>
</dbReference>
<dbReference type="PROSITE" id="PS50977">
    <property type="entry name" value="HTH_TETR_2"/>
    <property type="match status" value="1"/>
</dbReference>
<feature type="DNA-binding region" description="H-T-H motif" evidence="4">
    <location>
        <begin position="52"/>
        <end position="71"/>
    </location>
</feature>
<evidence type="ECO:0000256" key="3">
    <source>
        <dbReference type="ARBA" id="ARBA00023163"/>
    </source>
</evidence>
<dbReference type="InterPro" id="IPR009057">
    <property type="entry name" value="Homeodomain-like_sf"/>
</dbReference>
<dbReference type="SUPFAM" id="SSF48498">
    <property type="entry name" value="Tetracyclin repressor-like, C-terminal domain"/>
    <property type="match status" value="1"/>
</dbReference>
<dbReference type="Proteomes" id="UP001197247">
    <property type="component" value="Unassembled WGS sequence"/>
</dbReference>
<keyword evidence="1" id="KW-0805">Transcription regulation</keyword>
<sequence length="252" mass="27380">MAKRAERKGDPVKLIGLLWRPTVSTGRSGLTPKLITDAAIRVADDEGLDAITLRRVAEELHVSAMTLYPYIAGRPELIELMLDAVTGEVYTGQDLPAGRSDWRDRVRHIVTANWQHHLRHPWTVDVRPGRPVPGPGASGKYETELRALDGIGLSDLEMEHTLTSLLATVSGLARETVELNRAREQSSQSDLQWWNEISPVLATAMAGLDHPTAERVSGTLGETTGLSADPEGALRHATEVLVAGLAALLEGR</sequence>
<evidence type="ECO:0000256" key="2">
    <source>
        <dbReference type="ARBA" id="ARBA00023125"/>
    </source>
</evidence>
<reference evidence="6 7" key="1">
    <citation type="submission" date="2021-05" db="EMBL/GenBank/DDBJ databases">
        <title>Kineosporia and Streptomyces sp. nov. two new marine actinobacteria isolated from Coral.</title>
        <authorList>
            <person name="Buangrab K."/>
            <person name="Sutthacheep M."/>
            <person name="Yeemin T."/>
            <person name="Harunari E."/>
            <person name="Igarashi Y."/>
            <person name="Kanchanasin P."/>
            <person name="Tanasupawat S."/>
            <person name="Phongsopitanun W."/>
        </authorList>
    </citation>
    <scope>NUCLEOTIDE SEQUENCE [LARGE SCALE GENOMIC DNA]</scope>
    <source>
        <strain evidence="6 7">J2-2</strain>
    </source>
</reference>
<proteinExistence type="predicted"/>
<dbReference type="PANTHER" id="PTHR30055">
    <property type="entry name" value="HTH-TYPE TRANSCRIPTIONAL REGULATOR RUTR"/>
    <property type="match status" value="1"/>
</dbReference>
<evidence type="ECO:0000313" key="7">
    <source>
        <dbReference type="Proteomes" id="UP001197247"/>
    </source>
</evidence>
<accession>A0ABS5TMA1</accession>
<evidence type="ECO:0000256" key="1">
    <source>
        <dbReference type="ARBA" id="ARBA00023015"/>
    </source>
</evidence>
<dbReference type="InterPro" id="IPR036271">
    <property type="entry name" value="Tet_transcr_reg_TetR-rel_C_sf"/>
</dbReference>
<dbReference type="InterPro" id="IPR050109">
    <property type="entry name" value="HTH-type_TetR-like_transc_reg"/>
</dbReference>
<dbReference type="Gene3D" id="1.10.10.60">
    <property type="entry name" value="Homeodomain-like"/>
    <property type="match status" value="1"/>
</dbReference>
<dbReference type="InterPro" id="IPR001647">
    <property type="entry name" value="HTH_TetR"/>
</dbReference>
<evidence type="ECO:0000259" key="5">
    <source>
        <dbReference type="PROSITE" id="PS50977"/>
    </source>
</evidence>
<name>A0ABS5TMA1_9ACTN</name>
<evidence type="ECO:0000256" key="4">
    <source>
        <dbReference type="PROSITE-ProRule" id="PRU00335"/>
    </source>
</evidence>
<feature type="domain" description="HTH tetR-type" evidence="5">
    <location>
        <begin position="29"/>
        <end position="89"/>
    </location>
</feature>
<protein>
    <submittedName>
        <fullName evidence="6">TetR/AcrR family transcriptional regulator C-terminal domain-containing protein</fullName>
    </submittedName>
</protein>
<gene>
    <name evidence="6" type="ORF">KIH74_25030</name>
</gene>
<dbReference type="Gene3D" id="1.10.357.10">
    <property type="entry name" value="Tetracycline Repressor, domain 2"/>
    <property type="match status" value="1"/>
</dbReference>
<organism evidence="6 7">
    <name type="scientific">Kineosporia corallincola</name>
    <dbReference type="NCBI Taxonomy" id="2835133"/>
    <lineage>
        <taxon>Bacteria</taxon>
        <taxon>Bacillati</taxon>
        <taxon>Actinomycetota</taxon>
        <taxon>Actinomycetes</taxon>
        <taxon>Kineosporiales</taxon>
        <taxon>Kineosporiaceae</taxon>
        <taxon>Kineosporia</taxon>
    </lineage>
</organism>
<dbReference type="PANTHER" id="PTHR30055:SF151">
    <property type="entry name" value="TRANSCRIPTIONAL REGULATORY PROTEIN"/>
    <property type="match status" value="1"/>
</dbReference>
<dbReference type="EMBL" id="JAHBAY010000011">
    <property type="protein sequence ID" value="MBT0772233.1"/>
    <property type="molecule type" value="Genomic_DNA"/>
</dbReference>
<dbReference type="SUPFAM" id="SSF46689">
    <property type="entry name" value="Homeodomain-like"/>
    <property type="match status" value="1"/>
</dbReference>
<keyword evidence="2 4" id="KW-0238">DNA-binding</keyword>
<keyword evidence="3" id="KW-0804">Transcription</keyword>
<evidence type="ECO:0000313" key="6">
    <source>
        <dbReference type="EMBL" id="MBT0772233.1"/>
    </source>
</evidence>